<sequence length="518" mass="59303">MTSRKKLPIGIQTFAKIREEGCYYVDKTPQILRLIEDGSHYFLSRPRRFGKSLLLDTIAELFEGRRALFTGLHAEPRWDWSRTFPVIRISFSDGVLHSQAALQQRIRLLLADNYERLGLEQPQGQDLPGLFAKLLQLACARGGQRVVVLVDEYDKPILDNITEPEVARQMRDGLRDLYSVLKGQDAYIKFALLTGVSKFSKVSLFSGLNNLRDITVSADYSAICGYTDEDVDQVFAPELPGLDRDEIRRWYNGYNWTGTSVYNPFDLLLLFQEREFRPYWFETGTPTFLVDLLMQRDTFTPELGQWVTMDSLLSTFDVDEISSEALLFQSGYLTIGSQFKMGARTEYTLKYPNQEVEASLNGALLQALTARSTETARQSGRLYRLLQANDFAGLRALFTAFFASIPNDWYRSNRIANYEGYYASVFYSHFAALGLDIRLEDVTNKGRIDMAVLFNGQVYLFEFKVVEDMPQGKALQQIRDRGYAEKYRARGETIHLVGVEFSREQRSVVGFEVETLLS</sequence>
<protein>
    <recommendedName>
        <fullName evidence="1">AAA-ATPase-like domain-containing protein</fullName>
    </recommendedName>
</protein>
<dbReference type="InterPro" id="IPR027417">
    <property type="entry name" value="P-loop_NTPase"/>
</dbReference>
<evidence type="ECO:0000313" key="2">
    <source>
        <dbReference type="EMBL" id="PRD68175.1"/>
    </source>
</evidence>
<dbReference type="Gene3D" id="3.40.50.300">
    <property type="entry name" value="P-loop containing nucleotide triphosphate hydrolases"/>
    <property type="match status" value="1"/>
</dbReference>
<dbReference type="AlphaFoldDB" id="A0A2S9KCS4"/>
<proteinExistence type="predicted"/>
<name>A0A2S9KCS4_9BURK</name>
<evidence type="ECO:0000313" key="3">
    <source>
        <dbReference type="Proteomes" id="UP000238326"/>
    </source>
</evidence>
<dbReference type="PANTHER" id="PTHR34825:SF1">
    <property type="entry name" value="AAA-ATPASE-LIKE DOMAIN-CONTAINING PROTEIN"/>
    <property type="match status" value="1"/>
</dbReference>
<comment type="caution">
    <text evidence="2">The sequence shown here is derived from an EMBL/GenBank/DDBJ whole genome shotgun (WGS) entry which is preliminary data.</text>
</comment>
<feature type="domain" description="AAA-ATPase-like" evidence="1">
    <location>
        <begin position="8"/>
        <end position="205"/>
    </location>
</feature>
<gene>
    <name evidence="2" type="ORF">C6P61_12355</name>
</gene>
<dbReference type="OrthoDB" id="9146397at2"/>
<organism evidence="2 3">
    <name type="scientific">Malikia spinosa</name>
    <dbReference type="NCBI Taxonomy" id="86180"/>
    <lineage>
        <taxon>Bacteria</taxon>
        <taxon>Pseudomonadati</taxon>
        <taxon>Pseudomonadota</taxon>
        <taxon>Betaproteobacteria</taxon>
        <taxon>Burkholderiales</taxon>
        <taxon>Comamonadaceae</taxon>
        <taxon>Malikia</taxon>
    </lineage>
</organism>
<dbReference type="PANTHER" id="PTHR34825">
    <property type="entry name" value="CONSERVED PROTEIN, WITH A WEAK D-GALACTARATE DEHYDRATASE/ALTRONATE HYDROLASE DOMAIN"/>
    <property type="match status" value="1"/>
</dbReference>
<dbReference type="Pfam" id="PF08011">
    <property type="entry name" value="PDDEXK_9"/>
    <property type="match status" value="1"/>
</dbReference>
<keyword evidence="3" id="KW-1185">Reference proteome</keyword>
<dbReference type="Pfam" id="PF09820">
    <property type="entry name" value="AAA-ATPase_like"/>
    <property type="match status" value="1"/>
</dbReference>
<accession>A0A2S9KCS4</accession>
<reference evidence="2 3" key="1">
    <citation type="submission" date="2018-03" db="EMBL/GenBank/DDBJ databases">
        <title>Comparative genomics illustrates the genes involved in a hyperalkaliphilic mechanisms of Serpentinomonas isolated from highly-alkaline calcium-rich serpentinized springs.</title>
        <authorList>
            <person name="Suzuki S."/>
            <person name="Ishii S."/>
            <person name="Walworth N."/>
            <person name="Bird L."/>
            <person name="Kuenen J.G."/>
            <person name="Nealson K.H."/>
        </authorList>
    </citation>
    <scope>NUCLEOTIDE SEQUENCE [LARGE SCALE GENOMIC DNA]</scope>
    <source>
        <strain evidence="2 3">83</strain>
    </source>
</reference>
<dbReference type="RefSeq" id="WP_105730233.1">
    <property type="nucleotide sequence ID" value="NZ_PVLR01000036.1"/>
</dbReference>
<dbReference type="EMBL" id="PVLR01000036">
    <property type="protein sequence ID" value="PRD68175.1"/>
    <property type="molecule type" value="Genomic_DNA"/>
</dbReference>
<evidence type="ECO:0000259" key="1">
    <source>
        <dbReference type="Pfam" id="PF09820"/>
    </source>
</evidence>
<dbReference type="SUPFAM" id="SSF52540">
    <property type="entry name" value="P-loop containing nucleoside triphosphate hydrolases"/>
    <property type="match status" value="1"/>
</dbReference>
<dbReference type="InterPro" id="IPR012547">
    <property type="entry name" value="PDDEXK_9"/>
</dbReference>
<dbReference type="InterPro" id="IPR018631">
    <property type="entry name" value="AAA-ATPase-like_dom"/>
</dbReference>
<dbReference type="Proteomes" id="UP000238326">
    <property type="component" value="Unassembled WGS sequence"/>
</dbReference>